<organism evidence="2 3">
    <name type="scientific">Botrimarina hoheduenensis</name>
    <dbReference type="NCBI Taxonomy" id="2528000"/>
    <lineage>
        <taxon>Bacteria</taxon>
        <taxon>Pseudomonadati</taxon>
        <taxon>Planctomycetota</taxon>
        <taxon>Planctomycetia</taxon>
        <taxon>Pirellulales</taxon>
        <taxon>Lacipirellulaceae</taxon>
        <taxon>Botrimarina</taxon>
    </lineage>
</organism>
<protein>
    <submittedName>
        <fullName evidence="2">Uncharacterized protein</fullName>
    </submittedName>
</protein>
<reference evidence="2 3" key="1">
    <citation type="submission" date="2019-02" db="EMBL/GenBank/DDBJ databases">
        <title>Deep-cultivation of Planctomycetes and their phenomic and genomic characterization uncovers novel biology.</title>
        <authorList>
            <person name="Wiegand S."/>
            <person name="Jogler M."/>
            <person name="Boedeker C."/>
            <person name="Pinto D."/>
            <person name="Vollmers J."/>
            <person name="Rivas-Marin E."/>
            <person name="Kohn T."/>
            <person name="Peeters S.H."/>
            <person name="Heuer A."/>
            <person name="Rast P."/>
            <person name="Oberbeckmann S."/>
            <person name="Bunk B."/>
            <person name="Jeske O."/>
            <person name="Meyerdierks A."/>
            <person name="Storesund J.E."/>
            <person name="Kallscheuer N."/>
            <person name="Luecker S."/>
            <person name="Lage O.M."/>
            <person name="Pohl T."/>
            <person name="Merkel B.J."/>
            <person name="Hornburger P."/>
            <person name="Mueller R.-W."/>
            <person name="Bruemmer F."/>
            <person name="Labrenz M."/>
            <person name="Spormann A.M."/>
            <person name="Op Den Camp H."/>
            <person name="Overmann J."/>
            <person name="Amann R."/>
            <person name="Jetten M.S.M."/>
            <person name="Mascher T."/>
            <person name="Medema M.H."/>
            <person name="Devos D.P."/>
            <person name="Kaster A.-K."/>
            <person name="Ovreas L."/>
            <person name="Rohde M."/>
            <person name="Galperin M.Y."/>
            <person name="Jogler C."/>
        </authorList>
    </citation>
    <scope>NUCLEOTIDE SEQUENCE [LARGE SCALE GENOMIC DNA]</scope>
    <source>
        <strain evidence="2 3">Pla111</strain>
    </source>
</reference>
<dbReference type="AlphaFoldDB" id="A0A5C5W711"/>
<evidence type="ECO:0000256" key="1">
    <source>
        <dbReference type="SAM" id="MobiDB-lite"/>
    </source>
</evidence>
<accession>A0A5C5W711</accession>
<dbReference type="Proteomes" id="UP000318995">
    <property type="component" value="Unassembled WGS sequence"/>
</dbReference>
<keyword evidence="3" id="KW-1185">Reference proteome</keyword>
<name>A0A5C5W711_9BACT</name>
<dbReference type="EMBL" id="SJPH01000003">
    <property type="protein sequence ID" value="TWT46648.1"/>
    <property type="molecule type" value="Genomic_DNA"/>
</dbReference>
<comment type="caution">
    <text evidence="2">The sequence shown here is derived from an EMBL/GenBank/DDBJ whole genome shotgun (WGS) entry which is preliminary data.</text>
</comment>
<dbReference type="OrthoDB" id="284117at2"/>
<evidence type="ECO:0000313" key="2">
    <source>
        <dbReference type="EMBL" id="TWT46648.1"/>
    </source>
</evidence>
<feature type="region of interest" description="Disordered" evidence="1">
    <location>
        <begin position="122"/>
        <end position="141"/>
    </location>
</feature>
<sequence length="219" mass="24569">MLSIRRGLFTSWQLGSLSLMSLLLLLAPGCDRGSGSAVAPPPPAEPTAEDRYANFLESLKRWVESDDIRSAVALTDLEVDPGTPVTSWRSSVEHRLIKPKNPGDEYRAEVAIRTKSSVTMVIPPSEEVESDPDQRNAERDNAENELALDLPKELRALQQRPSASDLDRLRSSPIVEREKERVSRYELAYRDNRWVLITELDPDSQPFNAGAIEYALNQQ</sequence>
<evidence type="ECO:0000313" key="3">
    <source>
        <dbReference type="Proteomes" id="UP000318995"/>
    </source>
</evidence>
<dbReference type="RefSeq" id="WP_146573334.1">
    <property type="nucleotide sequence ID" value="NZ_SJPH01000003.1"/>
</dbReference>
<gene>
    <name evidence="2" type="ORF">Pla111_17490</name>
</gene>
<proteinExistence type="predicted"/>
<feature type="compositionally biased region" description="Basic and acidic residues" evidence="1">
    <location>
        <begin position="132"/>
        <end position="141"/>
    </location>
</feature>